<organism evidence="1 2">
    <name type="scientific">Rhodopseudomonas rhenobacensis</name>
    <dbReference type="NCBI Taxonomy" id="87461"/>
    <lineage>
        <taxon>Bacteria</taxon>
        <taxon>Pseudomonadati</taxon>
        <taxon>Pseudomonadota</taxon>
        <taxon>Alphaproteobacteria</taxon>
        <taxon>Hyphomicrobiales</taxon>
        <taxon>Nitrobacteraceae</taxon>
        <taxon>Rhodopseudomonas</taxon>
    </lineage>
</organism>
<keyword evidence="2" id="KW-1185">Reference proteome</keyword>
<protein>
    <submittedName>
        <fullName evidence="1">Putative RNA-binding Zn-ribbon protein involved in translation (DUF1610 family)</fullName>
    </submittedName>
</protein>
<gene>
    <name evidence="1" type="ORF">HNR60_002322</name>
</gene>
<dbReference type="AlphaFoldDB" id="A0A7W7Z4C4"/>
<dbReference type="EMBL" id="JACHIH010000012">
    <property type="protein sequence ID" value="MBB5047565.1"/>
    <property type="molecule type" value="Genomic_DNA"/>
</dbReference>
<dbReference type="RefSeq" id="WP_184257514.1">
    <property type="nucleotide sequence ID" value="NZ_JACHIH010000012.1"/>
</dbReference>
<name>A0A7W7Z4C4_9BRAD</name>
<reference evidence="1 2" key="1">
    <citation type="submission" date="2020-08" db="EMBL/GenBank/DDBJ databases">
        <title>Genomic Encyclopedia of Type Strains, Phase IV (KMG-IV): sequencing the most valuable type-strain genomes for metagenomic binning, comparative biology and taxonomic classification.</title>
        <authorList>
            <person name="Goeker M."/>
        </authorList>
    </citation>
    <scope>NUCLEOTIDE SEQUENCE [LARGE SCALE GENOMIC DNA]</scope>
    <source>
        <strain evidence="1 2">DSM 12706</strain>
    </source>
</reference>
<proteinExistence type="predicted"/>
<accession>A0A7W7Z4C4</accession>
<evidence type="ECO:0000313" key="1">
    <source>
        <dbReference type="EMBL" id="MBB5047565.1"/>
    </source>
</evidence>
<evidence type="ECO:0000313" key="2">
    <source>
        <dbReference type="Proteomes" id="UP000542353"/>
    </source>
</evidence>
<dbReference type="Proteomes" id="UP000542353">
    <property type="component" value="Unassembled WGS sequence"/>
</dbReference>
<comment type="caution">
    <text evidence="1">The sequence shown here is derived from an EMBL/GenBank/DDBJ whole genome shotgun (WGS) entry which is preliminary data.</text>
</comment>
<sequence length="52" mass="5694">MPSRPLMCFKCAVPRELVRVSALAPGFELREFQCPRCGKVLRLTTKTGGGQG</sequence>